<evidence type="ECO:0000313" key="1">
    <source>
        <dbReference type="EnsemblPlants" id="TuG1812G0200001524.01.T02.cds464092"/>
    </source>
</evidence>
<dbReference type="EnsemblPlants" id="TuG1812G0200001524.01.T01">
    <property type="protein sequence ID" value="TuG1812G0200001524.01.T01.cds464084"/>
    <property type="gene ID" value="TuG1812G0200001524.01"/>
</dbReference>
<dbReference type="Gramene" id="TuG1812G0200001524.01.T02">
    <property type="protein sequence ID" value="TuG1812G0200001524.01.T02.cds464092"/>
    <property type="gene ID" value="TuG1812G0200001524.01"/>
</dbReference>
<dbReference type="Gramene" id="TuG1812G0200001524.01.T01">
    <property type="protein sequence ID" value="TuG1812G0200001524.01.T01.cds464084"/>
    <property type="gene ID" value="TuG1812G0200001524.01"/>
</dbReference>
<accession>A0A8R7TE54</accession>
<name>A0A8R7TE54_TRIUA</name>
<reference evidence="1" key="3">
    <citation type="submission" date="2022-06" db="UniProtKB">
        <authorList>
            <consortium name="EnsemblPlants"/>
        </authorList>
    </citation>
    <scope>IDENTIFICATION</scope>
</reference>
<organism evidence="1 2">
    <name type="scientific">Triticum urartu</name>
    <name type="common">Red wild einkorn</name>
    <name type="synonym">Crithodium urartu</name>
    <dbReference type="NCBI Taxonomy" id="4572"/>
    <lineage>
        <taxon>Eukaryota</taxon>
        <taxon>Viridiplantae</taxon>
        <taxon>Streptophyta</taxon>
        <taxon>Embryophyta</taxon>
        <taxon>Tracheophyta</taxon>
        <taxon>Spermatophyta</taxon>
        <taxon>Magnoliopsida</taxon>
        <taxon>Liliopsida</taxon>
        <taxon>Poales</taxon>
        <taxon>Poaceae</taxon>
        <taxon>BOP clade</taxon>
        <taxon>Pooideae</taxon>
        <taxon>Triticodae</taxon>
        <taxon>Triticeae</taxon>
        <taxon>Triticinae</taxon>
        <taxon>Triticum</taxon>
    </lineage>
</organism>
<reference evidence="1" key="2">
    <citation type="submission" date="2018-03" db="EMBL/GenBank/DDBJ databases">
        <title>The Triticum urartu genome reveals the dynamic nature of wheat genome evolution.</title>
        <authorList>
            <person name="Ling H."/>
            <person name="Ma B."/>
            <person name="Shi X."/>
            <person name="Liu H."/>
            <person name="Dong L."/>
            <person name="Sun H."/>
            <person name="Cao Y."/>
            <person name="Gao Q."/>
            <person name="Zheng S."/>
            <person name="Li Y."/>
            <person name="Yu Y."/>
            <person name="Du H."/>
            <person name="Qi M."/>
            <person name="Li Y."/>
            <person name="Yu H."/>
            <person name="Cui Y."/>
            <person name="Wang N."/>
            <person name="Chen C."/>
            <person name="Wu H."/>
            <person name="Zhao Y."/>
            <person name="Zhang J."/>
            <person name="Li Y."/>
            <person name="Zhou W."/>
            <person name="Zhang B."/>
            <person name="Hu W."/>
            <person name="Eijk M."/>
            <person name="Tang J."/>
            <person name="Witsenboer H."/>
            <person name="Zhao S."/>
            <person name="Li Z."/>
            <person name="Zhang A."/>
            <person name="Wang D."/>
            <person name="Liang C."/>
        </authorList>
    </citation>
    <scope>NUCLEOTIDE SEQUENCE [LARGE SCALE GENOMIC DNA]</scope>
    <source>
        <strain evidence="1">cv. G1812</strain>
    </source>
</reference>
<sequence>MPRRFGFHSSETAEDVMMLRFLIFPLWFPSSAKPCRQPWSTSYIIQMYCVILNIDHMYFSSSCDLFALFFRDRTSMFLLFPMTKSLNRQKKENTADGTILTRDFFGGKLGIFSNCRNVEPDATIYG</sequence>
<dbReference type="AlphaFoldDB" id="A0A8R7TE54"/>
<dbReference type="EnsemblPlants" id="TuG1812G0200001524.01.T02">
    <property type="protein sequence ID" value="TuG1812G0200001524.01.T02.cds464092"/>
    <property type="gene ID" value="TuG1812G0200001524.01"/>
</dbReference>
<keyword evidence="2" id="KW-1185">Reference proteome</keyword>
<reference evidence="2" key="1">
    <citation type="journal article" date="2013" name="Nature">
        <title>Draft genome of the wheat A-genome progenitor Triticum urartu.</title>
        <authorList>
            <person name="Ling H.Q."/>
            <person name="Zhao S."/>
            <person name="Liu D."/>
            <person name="Wang J."/>
            <person name="Sun H."/>
            <person name="Zhang C."/>
            <person name="Fan H."/>
            <person name="Li D."/>
            <person name="Dong L."/>
            <person name="Tao Y."/>
            <person name="Gao C."/>
            <person name="Wu H."/>
            <person name="Li Y."/>
            <person name="Cui Y."/>
            <person name="Guo X."/>
            <person name="Zheng S."/>
            <person name="Wang B."/>
            <person name="Yu K."/>
            <person name="Liang Q."/>
            <person name="Yang W."/>
            <person name="Lou X."/>
            <person name="Chen J."/>
            <person name="Feng M."/>
            <person name="Jian J."/>
            <person name="Zhang X."/>
            <person name="Luo G."/>
            <person name="Jiang Y."/>
            <person name="Liu J."/>
            <person name="Wang Z."/>
            <person name="Sha Y."/>
            <person name="Zhang B."/>
            <person name="Wu H."/>
            <person name="Tang D."/>
            <person name="Shen Q."/>
            <person name="Xue P."/>
            <person name="Zou S."/>
            <person name="Wang X."/>
            <person name="Liu X."/>
            <person name="Wang F."/>
            <person name="Yang Y."/>
            <person name="An X."/>
            <person name="Dong Z."/>
            <person name="Zhang K."/>
            <person name="Zhang X."/>
            <person name="Luo M.C."/>
            <person name="Dvorak J."/>
            <person name="Tong Y."/>
            <person name="Wang J."/>
            <person name="Yang H."/>
            <person name="Li Z."/>
            <person name="Wang D."/>
            <person name="Zhang A."/>
            <person name="Wang J."/>
        </authorList>
    </citation>
    <scope>NUCLEOTIDE SEQUENCE</scope>
    <source>
        <strain evidence="2">cv. G1812</strain>
    </source>
</reference>
<dbReference type="Proteomes" id="UP000015106">
    <property type="component" value="Chromosome 2"/>
</dbReference>
<protein>
    <submittedName>
        <fullName evidence="1">Uncharacterized protein</fullName>
    </submittedName>
</protein>
<proteinExistence type="predicted"/>
<evidence type="ECO:0000313" key="2">
    <source>
        <dbReference type="Proteomes" id="UP000015106"/>
    </source>
</evidence>